<dbReference type="GeneID" id="54768311"/>
<protein>
    <submittedName>
        <fullName evidence="1">Uncharacterized protein</fullName>
    </submittedName>
</protein>
<evidence type="ECO:0000313" key="1">
    <source>
        <dbReference type="EMBL" id="AGK60828.1"/>
    </source>
</evidence>
<organism evidence="1 2">
    <name type="scientific">Archaeoglobus sulfaticallidus PM70-1</name>
    <dbReference type="NCBI Taxonomy" id="387631"/>
    <lineage>
        <taxon>Archaea</taxon>
        <taxon>Methanobacteriati</taxon>
        <taxon>Methanobacteriota</taxon>
        <taxon>Archaeoglobi</taxon>
        <taxon>Archaeoglobales</taxon>
        <taxon>Archaeoglobaceae</taxon>
        <taxon>Archaeoglobus</taxon>
    </lineage>
</organism>
<gene>
    <name evidence="1" type="ORF">Asulf_00819</name>
</gene>
<sequence>MALKRAKKFEDWMDLKPVTDEEFEELLNDPPRQNFKGNRRKKMKKLKKKEFRVEYF</sequence>
<accession>N0BCT4</accession>
<reference evidence="1 2" key="1">
    <citation type="journal article" date="2013" name="Genome Announc.">
        <title>Complete Genome Sequence of the Thermophilic and Facultatively Chemolithoautotrophic Sulfate Reducer Archaeoglobus sulfaticallidus Strain PM70-1T.</title>
        <authorList>
            <person name="Stokke R."/>
            <person name="Hocking W.P."/>
            <person name="Steinsbu B.O."/>
            <person name="Steen I.H."/>
        </authorList>
    </citation>
    <scope>NUCLEOTIDE SEQUENCE [LARGE SCALE GENOMIC DNA]</scope>
    <source>
        <strain evidence="1">PM70-1</strain>
    </source>
</reference>
<dbReference type="Proteomes" id="UP000013307">
    <property type="component" value="Chromosome"/>
</dbReference>
<dbReference type="RefSeq" id="WP_015590426.1">
    <property type="nucleotide sequence ID" value="NC_021169.1"/>
</dbReference>
<proteinExistence type="predicted"/>
<evidence type="ECO:0000313" key="2">
    <source>
        <dbReference type="Proteomes" id="UP000013307"/>
    </source>
</evidence>
<dbReference type="eggNOG" id="arCOG15203">
    <property type="taxonomic scope" value="Archaea"/>
</dbReference>
<dbReference type="HOGENOM" id="CLU_3130635_0_0_2"/>
<dbReference type="EMBL" id="CP005290">
    <property type="protein sequence ID" value="AGK60828.1"/>
    <property type="molecule type" value="Genomic_DNA"/>
</dbReference>
<name>N0BCT4_9EURY</name>
<dbReference type="KEGG" id="ast:Asulf_00819"/>
<dbReference type="AlphaFoldDB" id="N0BCT4"/>
<keyword evidence="2" id="KW-1185">Reference proteome</keyword>